<keyword evidence="7" id="KW-1185">Reference proteome</keyword>
<organism evidence="6 7">
    <name type="scientific">Solanum tuberosum</name>
    <name type="common">Potato</name>
    <dbReference type="NCBI Taxonomy" id="4113"/>
    <lineage>
        <taxon>Eukaryota</taxon>
        <taxon>Viridiplantae</taxon>
        <taxon>Streptophyta</taxon>
        <taxon>Embryophyta</taxon>
        <taxon>Tracheophyta</taxon>
        <taxon>Spermatophyta</taxon>
        <taxon>Magnoliopsida</taxon>
        <taxon>eudicotyledons</taxon>
        <taxon>Gunneridae</taxon>
        <taxon>Pentapetalae</taxon>
        <taxon>asterids</taxon>
        <taxon>lamiids</taxon>
        <taxon>Solanales</taxon>
        <taxon>Solanaceae</taxon>
        <taxon>Solanoideae</taxon>
        <taxon>Solaneae</taxon>
        <taxon>Solanum</taxon>
    </lineage>
</organism>
<evidence type="ECO:0000256" key="5">
    <source>
        <dbReference type="ARBA" id="ARBA00023277"/>
    </source>
</evidence>
<dbReference type="InterPro" id="IPR013785">
    <property type="entry name" value="Aldolase_TIM"/>
</dbReference>
<dbReference type="PANTHER" id="PTHR30246:SF1">
    <property type="entry name" value="2-DEHYDRO-3-DEOXY-6-PHOSPHOGALACTONATE ALDOLASE-RELATED"/>
    <property type="match status" value="1"/>
</dbReference>
<dbReference type="CDD" id="cd00452">
    <property type="entry name" value="KDPG_aldolase"/>
    <property type="match status" value="1"/>
</dbReference>
<evidence type="ECO:0000256" key="1">
    <source>
        <dbReference type="ARBA" id="ARBA00004761"/>
    </source>
</evidence>
<accession>A0ABQ7WHX0</accession>
<evidence type="ECO:0000256" key="4">
    <source>
        <dbReference type="ARBA" id="ARBA00023239"/>
    </source>
</evidence>
<dbReference type="EMBL" id="JAIVGD010000002">
    <property type="protein sequence ID" value="KAH0779668.1"/>
    <property type="molecule type" value="Genomic_DNA"/>
</dbReference>
<keyword evidence="5" id="KW-0119">Carbohydrate metabolism</keyword>
<comment type="pathway">
    <text evidence="1">Carbohydrate acid metabolism.</text>
</comment>
<keyword evidence="4" id="KW-0456">Lyase</keyword>
<proteinExistence type="inferred from homology"/>
<reference evidence="6 7" key="1">
    <citation type="journal article" date="2021" name="bioRxiv">
        <title>Chromosome-scale and haplotype-resolved genome assembly of a tetraploid potato cultivar.</title>
        <authorList>
            <person name="Sun H."/>
            <person name="Jiao W.-B."/>
            <person name="Krause K."/>
            <person name="Campoy J.A."/>
            <person name="Goel M."/>
            <person name="Folz-Donahue K."/>
            <person name="Kukat C."/>
            <person name="Huettel B."/>
            <person name="Schneeberger K."/>
        </authorList>
    </citation>
    <scope>NUCLEOTIDE SEQUENCE [LARGE SCALE GENOMIC DNA]</scope>
    <source>
        <strain evidence="6">SolTubOtavaFocal</strain>
        <tissue evidence="6">Leaves</tissue>
    </source>
</reference>
<dbReference type="PANTHER" id="PTHR30246">
    <property type="entry name" value="2-KETO-3-DEOXY-6-PHOSPHOGLUCONATE ALDOLASE"/>
    <property type="match status" value="1"/>
</dbReference>
<gene>
    <name evidence="6" type="ORF">KY290_006095</name>
</gene>
<protein>
    <recommendedName>
        <fullName evidence="8">KHG/KDPG aldolase</fullName>
    </recommendedName>
</protein>
<dbReference type="Proteomes" id="UP000826656">
    <property type="component" value="Unassembled WGS sequence"/>
</dbReference>
<comment type="similarity">
    <text evidence="2">Belongs to the KHG/KDPG aldolase family.</text>
</comment>
<evidence type="ECO:0000256" key="2">
    <source>
        <dbReference type="ARBA" id="ARBA00006906"/>
    </source>
</evidence>
<evidence type="ECO:0000256" key="3">
    <source>
        <dbReference type="ARBA" id="ARBA00011233"/>
    </source>
</evidence>
<evidence type="ECO:0000313" key="6">
    <source>
        <dbReference type="EMBL" id="KAH0779668.1"/>
    </source>
</evidence>
<name>A0ABQ7WHX0_SOLTU</name>
<dbReference type="InterPro" id="IPR000887">
    <property type="entry name" value="Aldlse_KDPG_KHG"/>
</dbReference>
<dbReference type="Gene3D" id="3.20.20.70">
    <property type="entry name" value="Aldolase class I"/>
    <property type="match status" value="1"/>
</dbReference>
<evidence type="ECO:0008006" key="8">
    <source>
        <dbReference type="Google" id="ProtNLM"/>
    </source>
</evidence>
<dbReference type="Pfam" id="PF01081">
    <property type="entry name" value="Aldolase"/>
    <property type="match status" value="1"/>
</dbReference>
<evidence type="ECO:0000313" key="7">
    <source>
        <dbReference type="Proteomes" id="UP000826656"/>
    </source>
</evidence>
<dbReference type="SUPFAM" id="SSF51569">
    <property type="entry name" value="Aldolase"/>
    <property type="match status" value="1"/>
</dbReference>
<comment type="subunit">
    <text evidence="3">Homotrimer.</text>
</comment>
<sequence length="292" mass="31040">MAIASFSLPFTYLQKPSSCSCRCSTSSSSSFEKPIFAHSSNGIANKALQEIRNSGVIACLRAQNADLANRAARAALDGGISALEIVVSTPDVFEVLRDLVHDYPAKTFGVGTVLQGKDAKDSIKAGAKFLMSPATVMDILVGVSESDVLYIPGVMTPTEILSAFSAGAKIVKVYPVSALGGVGYISALKRPFSHIPMVASQGITIDFIGQYIGQGASAVVLSDAIFDKEAMSQQNFDKIYQLASHAALQGVYEKREIRLSHPSSCLKFGKINCAGFGRESFTPLVCLRVNLD</sequence>
<comment type="caution">
    <text evidence="6">The sequence shown here is derived from an EMBL/GenBank/DDBJ whole genome shotgun (WGS) entry which is preliminary data.</text>
</comment>